<feature type="domain" description="Spore protein YkvP/CgeB glycosyl transferase-like" evidence="1">
    <location>
        <begin position="165"/>
        <end position="299"/>
    </location>
</feature>
<dbReference type="Gene3D" id="3.40.50.2000">
    <property type="entry name" value="Glycogen Phosphorylase B"/>
    <property type="match status" value="1"/>
</dbReference>
<organism evidence="2 3">
    <name type="scientific">Peribacillus deserti</name>
    <dbReference type="NCBI Taxonomy" id="673318"/>
    <lineage>
        <taxon>Bacteria</taxon>
        <taxon>Bacillati</taxon>
        <taxon>Bacillota</taxon>
        <taxon>Bacilli</taxon>
        <taxon>Bacillales</taxon>
        <taxon>Bacillaceae</taxon>
        <taxon>Peribacillus</taxon>
    </lineage>
</organism>
<name>A0ABS2QL77_9BACI</name>
<sequence>MSHAFNLLFTTKRFTNKAEKSTEYLIEELSKQTNLMIWDKDGDIQDVLQSLPHQPHFILMNDYKPDYSPYINGLPSTSIPYGCLMHDLQYRKSARAKYIEKQNIKYIFTIYREASLKYFPQFRNRMIWFPHHVPLNVYKDYSLTKDINWLMAGALFDHIYPERAAMYEKMKKEPGFVYLPHPGYKDIRSKSAFLLGEDFARAINRSKMMITCDSIEGFPVLKYYEALACNTLLLATPSKELEDLGFIDGKTFAAVNSSNILEKAYYYLNHEEERTKMAHNGYELVREKHSTERRSKELVTFLQDIIQGRRVGTLADY</sequence>
<evidence type="ECO:0000313" key="2">
    <source>
        <dbReference type="EMBL" id="MBM7693011.1"/>
    </source>
</evidence>
<reference evidence="2 3" key="1">
    <citation type="submission" date="2021-01" db="EMBL/GenBank/DDBJ databases">
        <title>Genomic Encyclopedia of Type Strains, Phase IV (KMG-IV): sequencing the most valuable type-strain genomes for metagenomic binning, comparative biology and taxonomic classification.</title>
        <authorList>
            <person name="Goeker M."/>
        </authorList>
    </citation>
    <scope>NUCLEOTIDE SEQUENCE [LARGE SCALE GENOMIC DNA]</scope>
    <source>
        <strain evidence="2 3">DSM 105482</strain>
    </source>
</reference>
<dbReference type="InterPro" id="IPR055259">
    <property type="entry name" value="YkvP/CgeB_Glyco_trans-like"/>
</dbReference>
<evidence type="ECO:0000259" key="1">
    <source>
        <dbReference type="Pfam" id="PF13524"/>
    </source>
</evidence>
<gene>
    <name evidence="2" type="ORF">JOC77_002450</name>
</gene>
<comment type="caution">
    <text evidence="2">The sequence shown here is derived from an EMBL/GenBank/DDBJ whole genome shotgun (WGS) entry which is preliminary data.</text>
</comment>
<accession>A0ABS2QL77</accession>
<dbReference type="Proteomes" id="UP000823486">
    <property type="component" value="Unassembled WGS sequence"/>
</dbReference>
<evidence type="ECO:0000313" key="3">
    <source>
        <dbReference type="Proteomes" id="UP000823486"/>
    </source>
</evidence>
<protein>
    <submittedName>
        <fullName evidence="2">Glycosyltransferase involved in cell wall biosynthesis</fullName>
    </submittedName>
</protein>
<dbReference type="SUPFAM" id="SSF53756">
    <property type="entry name" value="UDP-Glycosyltransferase/glycogen phosphorylase"/>
    <property type="match status" value="1"/>
</dbReference>
<proteinExistence type="predicted"/>
<dbReference type="Pfam" id="PF13524">
    <property type="entry name" value="Glyco_trans_1_2"/>
    <property type="match status" value="1"/>
</dbReference>
<dbReference type="RefSeq" id="WP_204543490.1">
    <property type="nucleotide sequence ID" value="NZ_JAFBFI010000010.1"/>
</dbReference>
<keyword evidence="3" id="KW-1185">Reference proteome</keyword>
<dbReference type="EMBL" id="JAFBFI010000010">
    <property type="protein sequence ID" value="MBM7693011.1"/>
    <property type="molecule type" value="Genomic_DNA"/>
</dbReference>